<keyword evidence="16" id="KW-1185">Reference proteome</keyword>
<keyword evidence="3" id="KW-0328">Glycosyltransferase</keyword>
<keyword evidence="7" id="KW-0256">Endoplasmic reticulum</keyword>
<keyword evidence="9" id="KW-1133">Transmembrane helix</keyword>
<dbReference type="OrthoDB" id="7943907at2"/>
<evidence type="ECO:0000256" key="10">
    <source>
        <dbReference type="ARBA" id="ARBA00023034"/>
    </source>
</evidence>
<sequence length="300" mass="35380">MKIGFSILSHKKPDRVYIELINQLAKYPDHSIAIHHDESKSKLDTVVFNGVDVDVVKDTVVTEWSHVNNIEALLKTFRLLYDKKCEWFVTLSANCFPIKSHTELIDFLNNSKVDGYIECNNVNTDHFDFYRYFRKAFETRMLFRIPFIRKNGTFYLKPIRIKRKASSNIFAHSFIPYHGSDWFMINRKSMKYILDNKSRIEEVTDFLRSVNKYPDLNVCPPEVVFQTVLANNKSLVLNNNNYRYIDWTNAVNWHPNNLTENDYDAISRSEAFFARKLEEPSSINLLEKIKENILTDINEK</sequence>
<evidence type="ECO:0000256" key="2">
    <source>
        <dbReference type="ARBA" id="ARBA00004648"/>
    </source>
</evidence>
<keyword evidence="4" id="KW-0808">Transferase</keyword>
<dbReference type="PANTHER" id="PTHR46025:SF3">
    <property type="entry name" value="XYLOSYLTRANSFERASE OXT"/>
    <property type="match status" value="1"/>
</dbReference>
<keyword evidence="10" id="KW-0333">Golgi apparatus</keyword>
<keyword evidence="11" id="KW-0472">Membrane</keyword>
<evidence type="ECO:0000256" key="5">
    <source>
        <dbReference type="ARBA" id="ARBA00022692"/>
    </source>
</evidence>
<keyword evidence="5" id="KW-0812">Transmembrane</keyword>
<keyword evidence="8" id="KW-0735">Signal-anchor</keyword>
<evidence type="ECO:0000256" key="3">
    <source>
        <dbReference type="ARBA" id="ARBA00022676"/>
    </source>
</evidence>
<dbReference type="Pfam" id="PF02485">
    <property type="entry name" value="Branch"/>
    <property type="match status" value="1"/>
</dbReference>
<evidence type="ECO:0000256" key="4">
    <source>
        <dbReference type="ARBA" id="ARBA00022679"/>
    </source>
</evidence>
<dbReference type="GO" id="GO:0050650">
    <property type="term" value="P:chondroitin sulfate proteoglycan biosynthetic process"/>
    <property type="evidence" value="ECO:0007669"/>
    <property type="project" value="TreeGrafter"/>
</dbReference>
<dbReference type="InterPro" id="IPR043538">
    <property type="entry name" value="XYLT"/>
</dbReference>
<evidence type="ECO:0000313" key="15">
    <source>
        <dbReference type="EMBL" id="ABG58144.1"/>
    </source>
</evidence>
<evidence type="ECO:0000256" key="14">
    <source>
        <dbReference type="ARBA" id="ARBA00042865"/>
    </source>
</evidence>
<dbReference type="GO" id="GO:0046872">
    <property type="term" value="F:metal ion binding"/>
    <property type="evidence" value="ECO:0007669"/>
    <property type="project" value="UniProtKB-KW"/>
</dbReference>
<comment type="subcellular location">
    <subcellularLocation>
        <location evidence="2">Endoplasmic reticulum membrane</location>
        <topology evidence="2">Single-pass type II membrane protein</topology>
    </subcellularLocation>
    <subcellularLocation>
        <location evidence="1">Golgi apparatus membrane</location>
        <topology evidence="1">Single-pass type II membrane protein</topology>
    </subcellularLocation>
</comment>
<dbReference type="InterPro" id="IPR003406">
    <property type="entry name" value="Glyco_trans_14"/>
</dbReference>
<dbReference type="EMBL" id="CP000383">
    <property type="protein sequence ID" value="ABG58144.1"/>
    <property type="molecule type" value="Genomic_DNA"/>
</dbReference>
<accession>A0A6N4SPD0</accession>
<dbReference type="GO" id="GO:0016020">
    <property type="term" value="C:membrane"/>
    <property type="evidence" value="ECO:0007669"/>
    <property type="project" value="InterPro"/>
</dbReference>
<dbReference type="PANTHER" id="PTHR46025">
    <property type="entry name" value="XYLOSYLTRANSFERASE OXT"/>
    <property type="match status" value="1"/>
</dbReference>
<keyword evidence="6" id="KW-0479">Metal-binding</keyword>
<dbReference type="GO" id="GO:0015012">
    <property type="term" value="P:heparan sulfate proteoglycan biosynthetic process"/>
    <property type="evidence" value="ECO:0007669"/>
    <property type="project" value="TreeGrafter"/>
</dbReference>
<reference evidence="15 16" key="1">
    <citation type="journal article" date="2007" name="Appl. Environ. Microbiol.">
        <title>Genome sequence of the cellulolytic gliding bacterium Cytophaga hutchinsonii.</title>
        <authorList>
            <person name="Xie G."/>
            <person name="Bruce D.C."/>
            <person name="Challacombe J.F."/>
            <person name="Chertkov O."/>
            <person name="Detter J.C."/>
            <person name="Gilna P."/>
            <person name="Han C.S."/>
            <person name="Lucas S."/>
            <person name="Misra M."/>
            <person name="Myers G.L."/>
            <person name="Richardson P."/>
            <person name="Tapia R."/>
            <person name="Thayer N."/>
            <person name="Thompson L.S."/>
            <person name="Brettin T.S."/>
            <person name="Henrissat B."/>
            <person name="Wilson D.B."/>
            <person name="McBride M.J."/>
        </authorList>
    </citation>
    <scope>NUCLEOTIDE SEQUENCE [LARGE SCALE GENOMIC DNA]</scope>
    <source>
        <strain evidence="16">ATCC 33406 / DSM 1761 / CIP 103989 / NBRC 15051 / NCIMB 9469 / D465</strain>
    </source>
</reference>
<dbReference type="RefSeq" id="WP_011584260.1">
    <property type="nucleotide sequence ID" value="NC_008255.1"/>
</dbReference>
<organism evidence="15 16">
    <name type="scientific">Cytophaga hutchinsonii (strain ATCC 33406 / DSM 1761 / CIP 103989 / NBRC 15051 / NCIMB 9469 / D465)</name>
    <dbReference type="NCBI Taxonomy" id="269798"/>
    <lineage>
        <taxon>Bacteria</taxon>
        <taxon>Pseudomonadati</taxon>
        <taxon>Bacteroidota</taxon>
        <taxon>Cytophagia</taxon>
        <taxon>Cytophagales</taxon>
        <taxon>Cytophagaceae</taxon>
        <taxon>Cytophaga</taxon>
    </lineage>
</organism>
<dbReference type="Proteomes" id="UP000001822">
    <property type="component" value="Chromosome"/>
</dbReference>
<evidence type="ECO:0000256" key="9">
    <source>
        <dbReference type="ARBA" id="ARBA00022989"/>
    </source>
</evidence>
<gene>
    <name evidence="15" type="ordered locus">CHU_0861</name>
</gene>
<proteinExistence type="predicted"/>
<evidence type="ECO:0000256" key="7">
    <source>
        <dbReference type="ARBA" id="ARBA00022824"/>
    </source>
</evidence>
<dbReference type="SMR" id="A0A6N4SPD0"/>
<evidence type="ECO:0000313" key="16">
    <source>
        <dbReference type="Proteomes" id="UP000001822"/>
    </source>
</evidence>
<dbReference type="KEGG" id="chu:CHU_0861"/>
<evidence type="ECO:0000256" key="11">
    <source>
        <dbReference type="ARBA" id="ARBA00023136"/>
    </source>
</evidence>
<evidence type="ECO:0000256" key="1">
    <source>
        <dbReference type="ARBA" id="ARBA00004323"/>
    </source>
</evidence>
<dbReference type="GO" id="GO:0030158">
    <property type="term" value="F:protein xylosyltransferase activity"/>
    <property type="evidence" value="ECO:0007669"/>
    <property type="project" value="InterPro"/>
</dbReference>
<evidence type="ECO:0000256" key="8">
    <source>
        <dbReference type="ARBA" id="ARBA00022968"/>
    </source>
</evidence>
<protein>
    <recommendedName>
        <fullName evidence="14">Peptide O-xylosyltransferase</fullName>
    </recommendedName>
</protein>
<keyword evidence="12" id="KW-1015">Disulfide bond</keyword>
<dbReference type="AlphaFoldDB" id="A0A6N4SPD0"/>
<name>A0A6N4SPD0_CYTH3</name>
<keyword evidence="13" id="KW-0325">Glycoprotein</keyword>
<evidence type="ECO:0000256" key="6">
    <source>
        <dbReference type="ARBA" id="ARBA00022723"/>
    </source>
</evidence>
<evidence type="ECO:0000256" key="13">
    <source>
        <dbReference type="ARBA" id="ARBA00023180"/>
    </source>
</evidence>
<evidence type="ECO:0000256" key="12">
    <source>
        <dbReference type="ARBA" id="ARBA00023157"/>
    </source>
</evidence>